<gene>
    <name evidence="2" type="ORF">MD483_16135</name>
</gene>
<feature type="chain" id="PRO_5040869483" evidence="1">
    <location>
        <begin position="19"/>
        <end position="132"/>
    </location>
</feature>
<keyword evidence="3" id="KW-1185">Reference proteome</keyword>
<keyword evidence="1" id="KW-0732">Signal</keyword>
<dbReference type="Proteomes" id="UP001155586">
    <property type="component" value="Unassembled WGS sequence"/>
</dbReference>
<proteinExistence type="predicted"/>
<reference evidence="2" key="1">
    <citation type="submission" date="2022-02" db="EMBL/GenBank/DDBJ databases">
        <title>Vibrio sp. nov., a new bacterium isolated from Bohai sea, China.</title>
        <authorList>
            <person name="Yuan Y."/>
        </authorList>
    </citation>
    <scope>NUCLEOTIDE SEQUENCE</scope>
    <source>
        <strain evidence="2">DBSS07</strain>
    </source>
</reference>
<evidence type="ECO:0000313" key="3">
    <source>
        <dbReference type="Proteomes" id="UP001155586"/>
    </source>
</evidence>
<evidence type="ECO:0000313" key="2">
    <source>
        <dbReference type="EMBL" id="MCW8335348.1"/>
    </source>
</evidence>
<dbReference type="EMBL" id="JAKRRX010000108">
    <property type="protein sequence ID" value="MCW8335348.1"/>
    <property type="molecule type" value="Genomic_DNA"/>
</dbReference>
<sequence length="132" mass="14819">MKVLIIVGLLLVSANIFASSEVLPINLDGYADKFRDSFSESYRTGPNFDHENYLFTYSCGGGAICGSVYDVSFSDFVELPDNYIGASEVEEFHASYNINSNRLCISGQSAITLEVYQSECYRYQDLEWISEN</sequence>
<comment type="caution">
    <text evidence="2">The sequence shown here is derived from an EMBL/GenBank/DDBJ whole genome shotgun (WGS) entry which is preliminary data.</text>
</comment>
<dbReference type="AlphaFoldDB" id="A0A9X3CGD5"/>
<dbReference type="RefSeq" id="WP_265688544.1">
    <property type="nucleotide sequence ID" value="NZ_JAKRRX010000108.1"/>
</dbReference>
<evidence type="ECO:0000256" key="1">
    <source>
        <dbReference type="SAM" id="SignalP"/>
    </source>
</evidence>
<organism evidence="2 3">
    <name type="scientific">Vibrio paucivorans</name>
    <dbReference type="NCBI Taxonomy" id="2829489"/>
    <lineage>
        <taxon>Bacteria</taxon>
        <taxon>Pseudomonadati</taxon>
        <taxon>Pseudomonadota</taxon>
        <taxon>Gammaproteobacteria</taxon>
        <taxon>Vibrionales</taxon>
        <taxon>Vibrionaceae</taxon>
        <taxon>Vibrio</taxon>
    </lineage>
</organism>
<accession>A0A9X3CGD5</accession>
<name>A0A9X3CGD5_9VIBR</name>
<feature type="signal peptide" evidence="1">
    <location>
        <begin position="1"/>
        <end position="18"/>
    </location>
</feature>
<protein>
    <submittedName>
        <fullName evidence="2">Uncharacterized protein</fullName>
    </submittedName>
</protein>